<feature type="domain" description="Methyltransferase" evidence="1">
    <location>
        <begin position="47"/>
        <end position="112"/>
    </location>
</feature>
<gene>
    <name evidence="2" type="primary">ORF158809</name>
</gene>
<evidence type="ECO:0000259" key="1">
    <source>
        <dbReference type="Pfam" id="PF13679"/>
    </source>
</evidence>
<proteinExistence type="predicted"/>
<dbReference type="AlphaFoldDB" id="A0A0B7B4Z7"/>
<dbReference type="Pfam" id="PF13679">
    <property type="entry name" value="Methyltransf_32"/>
    <property type="match status" value="1"/>
</dbReference>
<dbReference type="PANTHER" id="PTHR12496">
    <property type="entry name" value="CGI-41 METHYLTRANSFERASE"/>
    <property type="match status" value="1"/>
</dbReference>
<evidence type="ECO:0000313" key="2">
    <source>
        <dbReference type="EMBL" id="CEK87366.1"/>
    </source>
</evidence>
<name>A0A0B7B4Z7_9EUPU</name>
<accession>A0A0B7B4Z7</accession>
<sequence length="125" mass="14002">MERYPAWPLSLHNFISRASTLSLDRKQIQDITPTSVDYGMARGMTPKKWHEVSWMASLVNDIVCKTNCNLIVDVGSGLGYLDHVLHQVYGHAVLGLETSEGHVHAAEHRAVSQGRLHIGSEEQIW</sequence>
<dbReference type="InterPro" id="IPR029063">
    <property type="entry name" value="SAM-dependent_MTases_sf"/>
</dbReference>
<dbReference type="SUPFAM" id="SSF53335">
    <property type="entry name" value="S-adenosyl-L-methionine-dependent methyltransferases"/>
    <property type="match status" value="1"/>
</dbReference>
<dbReference type="PANTHER" id="PTHR12496:SF0">
    <property type="entry name" value="METHYLTRANSFERASE DOMAIN-CONTAINING PROTEIN"/>
    <property type="match status" value="1"/>
</dbReference>
<organism evidence="2">
    <name type="scientific">Arion vulgaris</name>
    <dbReference type="NCBI Taxonomy" id="1028688"/>
    <lineage>
        <taxon>Eukaryota</taxon>
        <taxon>Metazoa</taxon>
        <taxon>Spiralia</taxon>
        <taxon>Lophotrochozoa</taxon>
        <taxon>Mollusca</taxon>
        <taxon>Gastropoda</taxon>
        <taxon>Heterobranchia</taxon>
        <taxon>Euthyneura</taxon>
        <taxon>Panpulmonata</taxon>
        <taxon>Eupulmonata</taxon>
        <taxon>Stylommatophora</taxon>
        <taxon>Helicina</taxon>
        <taxon>Arionoidea</taxon>
        <taxon>Arionidae</taxon>
        <taxon>Arion</taxon>
    </lineage>
</organism>
<dbReference type="InterPro" id="IPR025714">
    <property type="entry name" value="Methyltranfer_dom"/>
</dbReference>
<protein>
    <recommendedName>
        <fullName evidence="1">Methyltransferase domain-containing protein</fullName>
    </recommendedName>
</protein>
<dbReference type="EMBL" id="HACG01040501">
    <property type="protein sequence ID" value="CEK87366.1"/>
    <property type="molecule type" value="Transcribed_RNA"/>
</dbReference>
<dbReference type="InterPro" id="IPR052220">
    <property type="entry name" value="METTL25"/>
</dbReference>
<reference evidence="2" key="1">
    <citation type="submission" date="2014-12" db="EMBL/GenBank/DDBJ databases">
        <title>Insight into the proteome of Arion vulgaris.</title>
        <authorList>
            <person name="Aradska J."/>
            <person name="Bulat T."/>
            <person name="Smidak R."/>
            <person name="Sarate P."/>
            <person name="Gangsoo J."/>
            <person name="Sialana F."/>
            <person name="Bilban M."/>
            <person name="Lubec G."/>
        </authorList>
    </citation>
    <scope>NUCLEOTIDE SEQUENCE</scope>
    <source>
        <tissue evidence="2">Skin</tissue>
    </source>
</reference>